<feature type="compositionally biased region" description="Basic and acidic residues" evidence="1">
    <location>
        <begin position="1"/>
        <end position="16"/>
    </location>
</feature>
<accession>A0ABU7T7F0</accession>
<comment type="caution">
    <text evidence="2">The sequence shown here is derived from an EMBL/GenBank/DDBJ whole genome shotgun (WGS) entry which is preliminary data.</text>
</comment>
<keyword evidence="3" id="KW-1185">Reference proteome</keyword>
<organism evidence="2 3">
    <name type="scientific">Methylobacterium radiotolerans</name>
    <dbReference type="NCBI Taxonomy" id="31998"/>
    <lineage>
        <taxon>Bacteria</taxon>
        <taxon>Pseudomonadati</taxon>
        <taxon>Pseudomonadota</taxon>
        <taxon>Alphaproteobacteria</taxon>
        <taxon>Hyphomicrobiales</taxon>
        <taxon>Methylobacteriaceae</taxon>
        <taxon>Methylobacterium</taxon>
    </lineage>
</organism>
<evidence type="ECO:0000256" key="1">
    <source>
        <dbReference type="SAM" id="MobiDB-lite"/>
    </source>
</evidence>
<sequence length="79" mass="9047">MSLADLRRRLERHEATQHTGGPNKIVANYPVEDEEAADALRNWRQWVQDGRASVKGDVIYLMQPPLTVEEWTAAHVSKH</sequence>
<gene>
    <name evidence="2" type="ORF">MRSR164_06515</name>
</gene>
<dbReference type="Proteomes" id="UP001349262">
    <property type="component" value="Unassembled WGS sequence"/>
</dbReference>
<proteinExistence type="predicted"/>
<feature type="region of interest" description="Disordered" evidence="1">
    <location>
        <begin position="1"/>
        <end position="26"/>
    </location>
</feature>
<evidence type="ECO:0000313" key="2">
    <source>
        <dbReference type="EMBL" id="MEE7456450.1"/>
    </source>
</evidence>
<evidence type="ECO:0000313" key="3">
    <source>
        <dbReference type="Proteomes" id="UP001349262"/>
    </source>
</evidence>
<reference evidence="2 3" key="1">
    <citation type="journal article" date="2012" name="Genet. Mol. Biol.">
        <title>Analysis of 16S rRNA and mxaF genes revealing insights into Methylobacterium niche-specific plant association.</title>
        <authorList>
            <person name="Dourado M.N."/>
            <person name="Andreote F.D."/>
            <person name="Dini-Andreote F."/>
            <person name="Conti R."/>
            <person name="Araujo J.M."/>
            <person name="Araujo W.L."/>
        </authorList>
    </citation>
    <scope>NUCLEOTIDE SEQUENCE [LARGE SCALE GENOMIC DNA]</scope>
    <source>
        <strain evidence="2 3">SR1.6/4</strain>
    </source>
</reference>
<protein>
    <submittedName>
        <fullName evidence="2">Uncharacterized protein</fullName>
    </submittedName>
</protein>
<name>A0ABU7T7F0_9HYPH</name>
<dbReference type="EMBL" id="MLBY01000003">
    <property type="protein sequence ID" value="MEE7456450.1"/>
    <property type="molecule type" value="Genomic_DNA"/>
</dbReference>